<dbReference type="STRING" id="146923.Spa2297_26625"/>
<dbReference type="EMBL" id="CP015866">
    <property type="protein sequence ID" value="ANJ10231.1"/>
    <property type="molecule type" value="Genomic_DNA"/>
</dbReference>
<dbReference type="Pfam" id="PF00550">
    <property type="entry name" value="PP-binding"/>
    <property type="match status" value="1"/>
</dbReference>
<dbReference type="RefSeq" id="WP_064730551.1">
    <property type="nucleotide sequence ID" value="NZ_BMRX01000007.1"/>
</dbReference>
<keyword evidence="7" id="KW-1185">Reference proteome</keyword>
<dbReference type="Proteomes" id="UP000078468">
    <property type="component" value="Chromosome"/>
</dbReference>
<evidence type="ECO:0000259" key="1">
    <source>
        <dbReference type="Pfam" id="PF00550"/>
    </source>
</evidence>
<dbReference type="InterPro" id="IPR009081">
    <property type="entry name" value="PP-bd_ACP"/>
</dbReference>
<protein>
    <submittedName>
        <fullName evidence="4">Acyl carrier protein</fullName>
    </submittedName>
    <submittedName>
        <fullName evidence="2 3">Phosphopantetheine-binding-protein</fullName>
    </submittedName>
</protein>
<dbReference type="EMBL" id="QQBH01000011">
    <property type="protein sequence ID" value="RDD87691.1"/>
    <property type="molecule type" value="Genomic_DNA"/>
</dbReference>
<reference evidence="2 5" key="1">
    <citation type="submission" date="2016-05" db="EMBL/GenBank/DDBJ databases">
        <title>Non-Contiguous Finished Genome Sequence of Streptomyces parvulus 2297 Integrated Site-Specifically with Actinophage R4.</title>
        <authorList>
            <person name="Nishizawa T."/>
            <person name="Miura T."/>
            <person name="Harada C."/>
            <person name="Guo Y."/>
            <person name="Narisawa K."/>
            <person name="Ohta H."/>
            <person name="Takahashi H."/>
            <person name="Shirai M."/>
        </authorList>
    </citation>
    <scope>NUCLEOTIDE SEQUENCE [LARGE SCALE GENOMIC DNA]</scope>
    <source>
        <strain evidence="2 5">2297</strain>
    </source>
</reference>
<dbReference type="AlphaFoldDB" id="A0A191V5E4"/>
<dbReference type="KEGG" id="spav:Spa2297_26625"/>
<dbReference type="SUPFAM" id="SSF47336">
    <property type="entry name" value="ACP-like"/>
    <property type="match status" value="1"/>
</dbReference>
<gene>
    <name evidence="4" type="ORF">DVZ84_18920</name>
    <name evidence="2" type="ORF">Spa2297_26625</name>
    <name evidence="3" type="ORF">VSS30_09505</name>
</gene>
<dbReference type="EMBL" id="JAYMRR010000004">
    <property type="protein sequence ID" value="MFB8749044.1"/>
    <property type="molecule type" value="Genomic_DNA"/>
</dbReference>
<dbReference type="Proteomes" id="UP001585018">
    <property type="component" value="Unassembled WGS sequence"/>
</dbReference>
<dbReference type="Gene3D" id="1.10.1200.10">
    <property type="entry name" value="ACP-like"/>
    <property type="match status" value="1"/>
</dbReference>
<evidence type="ECO:0000313" key="5">
    <source>
        <dbReference type="Proteomes" id="UP000078468"/>
    </source>
</evidence>
<reference evidence="4 6" key="2">
    <citation type="submission" date="2018-07" db="EMBL/GenBank/DDBJ databases">
        <title>Genome guided investigation of antibiotics producing actinomycetales strain isolated from a Macau mangrove ecosystem.</title>
        <authorList>
            <person name="Hu D."/>
        </authorList>
    </citation>
    <scope>NUCLEOTIDE SEQUENCE [LARGE SCALE GENOMIC DNA]</scope>
    <source>
        <strain evidence="4 6">2297</strain>
    </source>
</reference>
<dbReference type="InterPro" id="IPR036736">
    <property type="entry name" value="ACP-like_sf"/>
</dbReference>
<evidence type="ECO:0000313" key="4">
    <source>
        <dbReference type="EMBL" id="RDD87691.1"/>
    </source>
</evidence>
<organism evidence="2 5">
    <name type="scientific">Streptomyces parvulus</name>
    <dbReference type="NCBI Taxonomy" id="146923"/>
    <lineage>
        <taxon>Bacteria</taxon>
        <taxon>Bacillati</taxon>
        <taxon>Actinomycetota</taxon>
        <taxon>Actinomycetes</taxon>
        <taxon>Kitasatosporales</taxon>
        <taxon>Streptomycetaceae</taxon>
        <taxon>Streptomyces</taxon>
    </lineage>
</organism>
<name>A0A191V5E4_9ACTN</name>
<feature type="domain" description="Carrier" evidence="1">
    <location>
        <begin position="16"/>
        <end position="73"/>
    </location>
</feature>
<proteinExistence type="predicted"/>
<evidence type="ECO:0000313" key="3">
    <source>
        <dbReference type="EMBL" id="MFB8749044.1"/>
    </source>
</evidence>
<evidence type="ECO:0000313" key="2">
    <source>
        <dbReference type="EMBL" id="ANJ10231.1"/>
    </source>
</evidence>
<evidence type="ECO:0000313" key="6">
    <source>
        <dbReference type="Proteomes" id="UP000253742"/>
    </source>
</evidence>
<reference evidence="3 7" key="3">
    <citation type="submission" date="2024-01" db="EMBL/GenBank/DDBJ databases">
        <title>Genome mining of biosynthetic gene clusters to explore secondary metabolites of Streptomyces sp.</title>
        <authorList>
            <person name="Baig A."/>
            <person name="Ajitkumar Shintre N."/>
            <person name="Kumar H."/>
            <person name="Anbarasu A."/>
            <person name="Ramaiah S."/>
        </authorList>
    </citation>
    <scope>NUCLEOTIDE SEQUENCE [LARGE SCALE GENOMIC DNA]</scope>
    <source>
        <strain evidence="3 7">A03</strain>
    </source>
</reference>
<accession>A0A191V5E4</accession>
<dbReference type="Proteomes" id="UP000253742">
    <property type="component" value="Unassembled WGS sequence"/>
</dbReference>
<dbReference type="OrthoDB" id="3401807at2"/>
<sequence>MSAEVEKFIIEALENMNYDVSEVTGDTPLGPAGLDLESLSVAEIAIQVEDTYGVKFEEDEMESVALLTVSGLVKEIVDRAAAAAAAR</sequence>
<evidence type="ECO:0000313" key="7">
    <source>
        <dbReference type="Proteomes" id="UP001585018"/>
    </source>
</evidence>
<dbReference type="GeneID" id="91308477"/>